<keyword evidence="11" id="KW-1133">Transmembrane helix</keyword>
<dbReference type="SUPFAM" id="SSF52833">
    <property type="entry name" value="Thioredoxin-like"/>
    <property type="match status" value="1"/>
</dbReference>
<evidence type="ECO:0000256" key="2">
    <source>
        <dbReference type="ARBA" id="ARBA00010996"/>
    </source>
</evidence>
<keyword evidence="7 11" id="KW-0472">Membrane</keyword>
<dbReference type="Gene3D" id="3.40.30.10">
    <property type="entry name" value="Glutaredoxin"/>
    <property type="match status" value="1"/>
</dbReference>
<dbReference type="FunFam" id="3.40.30.10:FF:000013">
    <property type="entry name" value="Blast:Protein SCO1 homolog, mitochondrial"/>
    <property type="match status" value="1"/>
</dbReference>
<keyword evidence="5 8" id="KW-0186">Copper</keyword>
<proteinExistence type="inferred from homology"/>
<evidence type="ECO:0000256" key="11">
    <source>
        <dbReference type="SAM" id="Phobius"/>
    </source>
</evidence>
<keyword evidence="4 8" id="KW-0999">Mitochondrion inner membrane</keyword>
<dbReference type="PROSITE" id="PS51352">
    <property type="entry name" value="THIOREDOXIN_2"/>
    <property type="match status" value="1"/>
</dbReference>
<keyword evidence="14" id="KW-1185">Reference proteome</keyword>
<name>A0A2B4RRR6_STYPI</name>
<feature type="binding site" evidence="9">
    <location>
        <position position="155"/>
    </location>
    <ligand>
        <name>Cu cation</name>
        <dbReference type="ChEBI" id="CHEBI:23378"/>
    </ligand>
</feature>
<evidence type="ECO:0000256" key="8">
    <source>
        <dbReference type="PIRNR" id="PIRNR037736"/>
    </source>
</evidence>
<evidence type="ECO:0000256" key="5">
    <source>
        <dbReference type="ARBA" id="ARBA00023008"/>
    </source>
</evidence>
<dbReference type="InterPro" id="IPR017276">
    <property type="entry name" value="Synth_of_cyt-c-oxidase_Sco1/2"/>
</dbReference>
<keyword evidence="6 8" id="KW-0496">Mitochondrion</keyword>
<dbReference type="STRING" id="50429.A0A2B4RRR6"/>
<protein>
    <submittedName>
        <fullName evidence="13">Protein SCO1-like, mitochondrial</fullName>
    </submittedName>
</protein>
<sequence>MLRQSLFRLRSPKTFLRVAWPGNVNLKLATKYEVKPVSNLFQKRTLISSSRHALTRAEPKGAQKPAEDVFKRSSKRGPVTWASLALCALAGGGLLLYVRHLKEEKEQVKKKQKNRSLGKVALGGPFSLIDHDGKAVTDKDFHGKWILLYFGFTHCPDICPDELEKMGKAIDLVDESKDALGAELQPLFITVDPSRDDVKAVKQYVQEFHPRLLGLTGSPEQVQQVCKAYRVYFSAGPADEDNDYIVDHTIIQYLVDPSGDFAEYFGQNKTAEDIAAGIVKHMMSNKFKQKK</sequence>
<dbReference type="GO" id="GO:0016531">
    <property type="term" value="F:copper chaperone activity"/>
    <property type="evidence" value="ECO:0007669"/>
    <property type="project" value="InterPro"/>
</dbReference>
<comment type="caution">
    <text evidence="13">The sequence shown here is derived from an EMBL/GenBank/DDBJ whole genome shotgun (WGS) entry which is preliminary data.</text>
</comment>
<dbReference type="GO" id="GO:0006878">
    <property type="term" value="P:intracellular copper ion homeostasis"/>
    <property type="evidence" value="ECO:0007669"/>
    <property type="project" value="UniProtKB-UniRule"/>
</dbReference>
<accession>A0A2B4RRR6</accession>
<evidence type="ECO:0000256" key="4">
    <source>
        <dbReference type="ARBA" id="ARBA00022792"/>
    </source>
</evidence>
<keyword evidence="8" id="KW-0143">Chaperone</keyword>
<comment type="function">
    <text evidence="8">Copper metallochaperone essential for the synthesis and maturation of cytochrome c oxidase subunit II (MT-CO2/COX2) by facilitating the incorporation of copper into the Cu(A) site of MT-CO2/COX2.</text>
</comment>
<dbReference type="GO" id="GO:0005507">
    <property type="term" value="F:copper ion binding"/>
    <property type="evidence" value="ECO:0007669"/>
    <property type="project" value="InterPro"/>
</dbReference>
<feature type="transmembrane region" description="Helical" evidence="11">
    <location>
        <begin position="79"/>
        <end position="98"/>
    </location>
</feature>
<dbReference type="GO" id="GO:0033617">
    <property type="term" value="P:mitochondrial respiratory chain complex IV assembly"/>
    <property type="evidence" value="ECO:0007669"/>
    <property type="project" value="TreeGrafter"/>
</dbReference>
<evidence type="ECO:0000256" key="7">
    <source>
        <dbReference type="ARBA" id="ARBA00023136"/>
    </source>
</evidence>
<dbReference type="PANTHER" id="PTHR12151">
    <property type="entry name" value="ELECTRON TRANSPORT PROTIN SCO1/SENC FAMILY MEMBER"/>
    <property type="match status" value="1"/>
</dbReference>
<dbReference type="GO" id="GO:0005743">
    <property type="term" value="C:mitochondrial inner membrane"/>
    <property type="evidence" value="ECO:0007669"/>
    <property type="project" value="UniProtKB-SubCell"/>
</dbReference>
<evidence type="ECO:0000256" key="6">
    <source>
        <dbReference type="ARBA" id="ARBA00023128"/>
    </source>
</evidence>
<evidence type="ECO:0000256" key="3">
    <source>
        <dbReference type="ARBA" id="ARBA00022723"/>
    </source>
</evidence>
<evidence type="ECO:0000256" key="1">
    <source>
        <dbReference type="ARBA" id="ARBA00004273"/>
    </source>
</evidence>
<keyword evidence="11" id="KW-0812">Transmembrane</keyword>
<evidence type="ECO:0000313" key="13">
    <source>
        <dbReference type="EMBL" id="PFX19028.1"/>
    </source>
</evidence>
<comment type="similarity">
    <text evidence="2 8">Belongs to the SCO1/2 family.</text>
</comment>
<reference evidence="14" key="1">
    <citation type="journal article" date="2017" name="bioRxiv">
        <title>Comparative analysis of the genomes of Stylophora pistillata and Acropora digitifera provides evidence for extensive differences between species of corals.</title>
        <authorList>
            <person name="Voolstra C.R."/>
            <person name="Li Y."/>
            <person name="Liew Y.J."/>
            <person name="Baumgarten S."/>
            <person name="Zoccola D."/>
            <person name="Flot J.-F."/>
            <person name="Tambutte S."/>
            <person name="Allemand D."/>
            <person name="Aranda M."/>
        </authorList>
    </citation>
    <scope>NUCLEOTIDE SEQUENCE [LARGE SCALE GENOMIC DNA]</scope>
</reference>
<dbReference type="PANTHER" id="PTHR12151:SF5">
    <property type="entry name" value="AT19154P"/>
    <property type="match status" value="1"/>
</dbReference>
<feature type="binding site" evidence="9">
    <location>
        <position position="248"/>
    </location>
    <ligand>
        <name>Cu cation</name>
        <dbReference type="ChEBI" id="CHEBI:23378"/>
    </ligand>
</feature>
<dbReference type="PIRSF" id="PIRSF037736">
    <property type="entry name" value="SCO1"/>
    <property type="match status" value="1"/>
</dbReference>
<comment type="subcellular location">
    <subcellularLocation>
        <location evidence="1 8">Mitochondrion inner membrane</location>
    </subcellularLocation>
</comment>
<comment type="subunit">
    <text evidence="8">Homodimer.</text>
</comment>
<dbReference type="InterPro" id="IPR036249">
    <property type="entry name" value="Thioredoxin-like_sf"/>
</dbReference>
<feature type="binding site" evidence="9">
    <location>
        <position position="159"/>
    </location>
    <ligand>
        <name>Cu cation</name>
        <dbReference type="ChEBI" id="CHEBI:23378"/>
    </ligand>
</feature>
<dbReference type="AlphaFoldDB" id="A0A2B4RRR6"/>
<dbReference type="Pfam" id="PF02630">
    <property type="entry name" value="SCO1-SenC"/>
    <property type="match status" value="1"/>
</dbReference>
<feature type="domain" description="Thioredoxin" evidence="12">
    <location>
        <begin position="117"/>
        <end position="284"/>
    </location>
</feature>
<feature type="disulfide bond" description="Redox-active" evidence="10">
    <location>
        <begin position="155"/>
        <end position="159"/>
    </location>
</feature>
<evidence type="ECO:0000313" key="14">
    <source>
        <dbReference type="Proteomes" id="UP000225706"/>
    </source>
</evidence>
<keyword evidence="3 8" id="KW-0479">Metal-binding</keyword>
<gene>
    <name evidence="13" type="primary">SCO1</name>
    <name evidence="13" type="ORF">AWC38_SpisGene16578</name>
</gene>
<dbReference type="InterPro" id="IPR003782">
    <property type="entry name" value="SCO1/SenC"/>
</dbReference>
<dbReference type="OrthoDB" id="270009at2759"/>
<keyword evidence="10" id="KW-1015">Disulfide bond</keyword>
<dbReference type="EMBL" id="LSMT01000380">
    <property type="protein sequence ID" value="PFX19028.1"/>
    <property type="molecule type" value="Genomic_DNA"/>
</dbReference>
<evidence type="ECO:0000256" key="10">
    <source>
        <dbReference type="PIRSR" id="PIRSR603782-2"/>
    </source>
</evidence>
<organism evidence="13 14">
    <name type="scientific">Stylophora pistillata</name>
    <name type="common">Smooth cauliflower coral</name>
    <dbReference type="NCBI Taxonomy" id="50429"/>
    <lineage>
        <taxon>Eukaryota</taxon>
        <taxon>Metazoa</taxon>
        <taxon>Cnidaria</taxon>
        <taxon>Anthozoa</taxon>
        <taxon>Hexacorallia</taxon>
        <taxon>Scleractinia</taxon>
        <taxon>Astrocoeniina</taxon>
        <taxon>Pocilloporidae</taxon>
        <taxon>Stylophora</taxon>
    </lineage>
</organism>
<evidence type="ECO:0000259" key="12">
    <source>
        <dbReference type="PROSITE" id="PS51352"/>
    </source>
</evidence>
<evidence type="ECO:0000256" key="9">
    <source>
        <dbReference type="PIRSR" id="PIRSR037736-1"/>
    </source>
</evidence>
<dbReference type="Proteomes" id="UP000225706">
    <property type="component" value="Unassembled WGS sequence"/>
</dbReference>
<dbReference type="InterPro" id="IPR013766">
    <property type="entry name" value="Thioredoxin_domain"/>
</dbReference>
<dbReference type="CDD" id="cd02968">
    <property type="entry name" value="SCO"/>
    <property type="match status" value="1"/>
</dbReference>